<sequence>MNTNFLGTTRKRNVNLGNRRLGLSSQNKSSFLQSIEQQRIQREEQRKKTSSAKVIQSAIRSHLDLLKTKTKIGKEWDGSNLAEFNFFFGSFVLSQPYEESAKLLDELHLTISKKDILSQSSQRTTTLVDTLMGSVVSISKESPDTDLIEKHLEIINEVLENSSANVNRDQLDFFSFLKAVLGVCQKSQYCYETFLLYSVQYPLISLKFLNTYNPGFFHGYKDVTQLTSLIRSQISYIESNPTVFDDFTDNQKFEYLMNILVFLFDVLDNYQSMLNSSLIKALSILLGGITCGLIFKMDTDDDDDDVDMDSDLRKITSRSDAESKESIHVNSDFYLLISKMYMGSFSKDILRACDLLKVDSDTQVLFFYSLLQFVTPKGSGFDASVNSSFKNNIIVTLIVSSGSINFLSSW</sequence>
<keyword evidence="2" id="KW-1185">Reference proteome</keyword>
<dbReference type="Proteomes" id="UP001165064">
    <property type="component" value="Unassembled WGS sequence"/>
</dbReference>
<evidence type="ECO:0000313" key="2">
    <source>
        <dbReference type="Proteomes" id="UP001165064"/>
    </source>
</evidence>
<dbReference type="EMBL" id="BSXS01001808">
    <property type="protein sequence ID" value="GME77319.1"/>
    <property type="molecule type" value="Genomic_DNA"/>
</dbReference>
<gene>
    <name evidence="1" type="ORF">Amon02_000298200</name>
</gene>
<comment type="caution">
    <text evidence="1">The sequence shown here is derived from an EMBL/GenBank/DDBJ whole genome shotgun (WGS) entry which is preliminary data.</text>
</comment>
<protein>
    <submittedName>
        <fullName evidence="1">Unnamed protein product</fullName>
    </submittedName>
</protein>
<reference evidence="1" key="1">
    <citation type="submission" date="2023-04" db="EMBL/GenBank/DDBJ databases">
        <title>Ambrosiozyma monospora NBRC 10751.</title>
        <authorList>
            <person name="Ichikawa N."/>
            <person name="Sato H."/>
            <person name="Tonouchi N."/>
        </authorList>
    </citation>
    <scope>NUCLEOTIDE SEQUENCE</scope>
    <source>
        <strain evidence="1">NBRC 10751</strain>
    </source>
</reference>
<organism evidence="1 2">
    <name type="scientific">Ambrosiozyma monospora</name>
    <name type="common">Yeast</name>
    <name type="synonym">Endomycopsis monosporus</name>
    <dbReference type="NCBI Taxonomy" id="43982"/>
    <lineage>
        <taxon>Eukaryota</taxon>
        <taxon>Fungi</taxon>
        <taxon>Dikarya</taxon>
        <taxon>Ascomycota</taxon>
        <taxon>Saccharomycotina</taxon>
        <taxon>Pichiomycetes</taxon>
        <taxon>Pichiales</taxon>
        <taxon>Pichiaceae</taxon>
        <taxon>Ambrosiozyma</taxon>
    </lineage>
</organism>
<evidence type="ECO:0000313" key="1">
    <source>
        <dbReference type="EMBL" id="GME77319.1"/>
    </source>
</evidence>
<proteinExistence type="predicted"/>
<name>A0ACB5SZL2_AMBMO</name>
<accession>A0ACB5SZL2</accession>